<dbReference type="EMBL" id="SPAZ01000306">
    <property type="protein sequence ID" value="TQE20236.1"/>
    <property type="molecule type" value="Genomic_DNA"/>
</dbReference>
<dbReference type="AlphaFoldDB" id="A0AAE9AX45"/>
<organism evidence="1 2">
    <name type="scientific">Streptomyces ipomoeae</name>
    <dbReference type="NCBI Taxonomy" id="103232"/>
    <lineage>
        <taxon>Bacteria</taxon>
        <taxon>Bacillati</taxon>
        <taxon>Actinomycetota</taxon>
        <taxon>Actinomycetes</taxon>
        <taxon>Kitasatosporales</taxon>
        <taxon>Streptomycetaceae</taxon>
        <taxon>Streptomyces</taxon>
    </lineage>
</organism>
<accession>A0AAE9AX45</accession>
<protein>
    <submittedName>
        <fullName evidence="1">Uncharacterized protein</fullName>
    </submittedName>
</protein>
<evidence type="ECO:0000313" key="2">
    <source>
        <dbReference type="Proteomes" id="UP000318720"/>
    </source>
</evidence>
<comment type="caution">
    <text evidence="1">The sequence shown here is derived from an EMBL/GenBank/DDBJ whole genome shotgun (WGS) entry which is preliminary data.</text>
</comment>
<dbReference type="Proteomes" id="UP000318720">
    <property type="component" value="Unassembled WGS sequence"/>
</dbReference>
<gene>
    <name evidence="1" type="ORF">Sipo8835_38560</name>
</gene>
<dbReference type="RefSeq" id="WP_141585594.1">
    <property type="nucleotide sequence ID" value="NZ_SPAY01000312.1"/>
</dbReference>
<evidence type="ECO:0000313" key="1">
    <source>
        <dbReference type="EMBL" id="TQE20236.1"/>
    </source>
</evidence>
<proteinExistence type="predicted"/>
<reference evidence="1 2" key="1">
    <citation type="submission" date="2019-03" db="EMBL/GenBank/DDBJ databases">
        <title>Comparative genomic analyses of the sweetpotato soil rot pathogen, Streptomyces ipomoeae.</title>
        <authorList>
            <person name="Ruschel Soares N."/>
            <person name="Badger J.H."/>
            <person name="Huguet-Tapia J.C."/>
            <person name="Clark C.A."/>
            <person name="Pettis G.S."/>
        </authorList>
    </citation>
    <scope>NUCLEOTIDE SEQUENCE [LARGE SCALE GENOMIC DNA]</scope>
    <source>
        <strain evidence="1 2">88-35</strain>
    </source>
</reference>
<name>A0AAE9AX45_9ACTN</name>
<sequence>MTPDTTPVLLFAETQMTGVLAHSGPTPSPAAGQHLFTATDEAFFSGEWLLRAADDEAAAQKAWVNTGVALLNCGTLFATVRMEAAVVWAAAGTDDLAKADRYLAGALFGGPVFMSFRPHRYYALVPVSAAEQYEWVPRRQKLDQRLDAKLLSTGSCITVPIPGRNAVPDKAISYWSVPPRRDGELCSPHAVLQLLALGRYRIAWQGANEEATR</sequence>